<dbReference type="CDD" id="cd03124">
    <property type="entry name" value="alpha_CA_prokaryotic_like"/>
    <property type="match status" value="2"/>
</dbReference>
<evidence type="ECO:0000313" key="10">
    <source>
        <dbReference type="Proteomes" id="UP000045706"/>
    </source>
</evidence>
<keyword evidence="7" id="KW-1133">Transmembrane helix</keyword>
<keyword evidence="7" id="KW-0812">Transmembrane</keyword>
<dbReference type="GO" id="GO:0004089">
    <property type="term" value="F:carbonate dehydratase activity"/>
    <property type="evidence" value="ECO:0007669"/>
    <property type="project" value="UniProtKB-EC"/>
</dbReference>
<dbReference type="InterPro" id="IPR036398">
    <property type="entry name" value="CA_dom_sf"/>
</dbReference>
<dbReference type="PANTHER" id="PTHR18952:SF265">
    <property type="entry name" value="CARBONIC ANHYDRASE"/>
    <property type="match status" value="1"/>
</dbReference>
<evidence type="ECO:0000256" key="5">
    <source>
        <dbReference type="ARBA" id="ARBA00023239"/>
    </source>
</evidence>
<keyword evidence="5" id="KW-0456">Lyase</keyword>
<accession>A0A0G4NFC7</accession>
<sequence length="678" mass="71804">MVMILLPIPLNILCPHLFRLFRHSSVYSFLSLFFRTLFVSHSFTRAGLCSTRKPSFPKSNPKSNLDNQTLNFFTRAPTAFFFFFFFFSFFFNMVHYVFSGLVMAASVTQVLGSCAYGTHLMPRAEEGVTVNTFGYTGDIGPLNWVNLDNANALCATGTQQSPIDMTTGTFELIPGSSINLQIPNIANGTLFENLGTTVEVVAEGGTMEVGGVAYTMQQFHFHLPSEHLDDGTSQAMEMHMVFQSADNQIAVIGTYIGIDNNAAGAAPAVPAAPIVPEAAAPAEPAAPVAHAPAVPAAHAPAAPAQAAPVVHAPAAPAAHAPAAPAAHAPAAPAAHAPAAPAAHAIPIAQDPAAVAHAPMARRGLDKVLRREAARSKHAKRANAVASPLLETVLASVGQIATPGTVTPLGAIDMAEVVSLLTAGDLQAYSGSLTTPPCSEGVQWLVSTQKLSIQPQTFIAARDVIKFNSRFPQNTPGAENILQVGRQGAAFFFFFFFFFFNMVHYVFSGLVMAASVTQVLGSCAYGTHLMPRAEEGVTINTFGYTGDIGPLNWVNLDTANALCATGTQQSPIDMTAGTFELIPGSSINLQIPDIANGTLFENLGTTVEVVAEGGTMEVGGVAYTMQQFHFHLPSEHLDDGASQAMEMHMVFQSADNQIAVIGTYIGIQLASVLWPSDER</sequence>
<dbReference type="Pfam" id="PF00194">
    <property type="entry name" value="Carb_anhydrase"/>
    <property type="match status" value="3"/>
</dbReference>
<evidence type="ECO:0000256" key="3">
    <source>
        <dbReference type="ARBA" id="ARBA00022723"/>
    </source>
</evidence>
<evidence type="ECO:0000313" key="9">
    <source>
        <dbReference type="EMBL" id="CRK45128.1"/>
    </source>
</evidence>
<dbReference type="GO" id="GO:0008270">
    <property type="term" value="F:zinc ion binding"/>
    <property type="evidence" value="ECO:0007669"/>
    <property type="project" value="InterPro"/>
</dbReference>
<comment type="catalytic activity">
    <reaction evidence="6">
        <text>hydrogencarbonate + H(+) = CO2 + H2O</text>
        <dbReference type="Rhea" id="RHEA:10748"/>
        <dbReference type="ChEBI" id="CHEBI:15377"/>
        <dbReference type="ChEBI" id="CHEBI:15378"/>
        <dbReference type="ChEBI" id="CHEBI:16526"/>
        <dbReference type="ChEBI" id="CHEBI:17544"/>
        <dbReference type="EC" id="4.2.1.1"/>
    </reaction>
</comment>
<name>A0A0G4NFC7_VERLO</name>
<feature type="transmembrane region" description="Helical" evidence="7">
    <location>
        <begin position="489"/>
        <end position="513"/>
    </location>
</feature>
<evidence type="ECO:0000256" key="2">
    <source>
        <dbReference type="ARBA" id="ARBA00012925"/>
    </source>
</evidence>
<evidence type="ECO:0000259" key="8">
    <source>
        <dbReference type="PROSITE" id="PS51144"/>
    </source>
</evidence>
<protein>
    <recommendedName>
        <fullName evidence="2">carbonic anhydrase</fullName>
        <ecNumber evidence="2">4.2.1.1</ecNumber>
    </recommendedName>
</protein>
<dbReference type="InterPro" id="IPR041891">
    <property type="entry name" value="Alpha_CA_prokaryot-like"/>
</dbReference>
<feature type="domain" description="Alpha-carbonic anhydrase" evidence="8">
    <location>
        <begin position="131"/>
        <end position="491"/>
    </location>
</feature>
<proteinExistence type="inferred from homology"/>
<feature type="domain" description="Alpha-carbonic anhydrase" evidence="8">
    <location>
        <begin position="539"/>
        <end position="678"/>
    </location>
</feature>
<dbReference type="SMART" id="SM01057">
    <property type="entry name" value="Carb_anhydrase"/>
    <property type="match status" value="1"/>
</dbReference>
<dbReference type="EMBL" id="CVQI01034551">
    <property type="protein sequence ID" value="CRK45128.1"/>
    <property type="molecule type" value="Genomic_DNA"/>
</dbReference>
<keyword evidence="3" id="KW-0479">Metal-binding</keyword>
<comment type="similarity">
    <text evidence="1">Belongs to the alpha-carbonic anhydrase family.</text>
</comment>
<dbReference type="PROSITE" id="PS51144">
    <property type="entry name" value="ALPHA_CA_2"/>
    <property type="match status" value="2"/>
</dbReference>
<evidence type="ECO:0000256" key="7">
    <source>
        <dbReference type="SAM" id="Phobius"/>
    </source>
</evidence>
<evidence type="ECO:0000256" key="6">
    <source>
        <dbReference type="ARBA" id="ARBA00048348"/>
    </source>
</evidence>
<dbReference type="EC" id="4.2.1.1" evidence="2"/>
<feature type="non-terminal residue" evidence="9">
    <location>
        <position position="678"/>
    </location>
</feature>
<dbReference type="AlphaFoldDB" id="A0A0G4NFC7"/>
<reference evidence="10" key="1">
    <citation type="submission" date="2015-05" db="EMBL/GenBank/DDBJ databases">
        <authorList>
            <person name="Fogelqvist Johan"/>
        </authorList>
    </citation>
    <scope>NUCLEOTIDE SEQUENCE [LARGE SCALE GENOMIC DNA]</scope>
</reference>
<evidence type="ECO:0000256" key="4">
    <source>
        <dbReference type="ARBA" id="ARBA00022833"/>
    </source>
</evidence>
<evidence type="ECO:0000256" key="1">
    <source>
        <dbReference type="ARBA" id="ARBA00010718"/>
    </source>
</evidence>
<keyword evidence="4" id="KW-0862">Zinc</keyword>
<dbReference type="InterPro" id="IPR023561">
    <property type="entry name" value="Carbonic_anhydrase_a-class"/>
</dbReference>
<dbReference type="SUPFAM" id="SSF51069">
    <property type="entry name" value="Carbonic anhydrase"/>
    <property type="match status" value="2"/>
</dbReference>
<keyword evidence="7" id="KW-0472">Membrane</keyword>
<organism evidence="9 10">
    <name type="scientific">Verticillium longisporum</name>
    <name type="common">Verticillium dahliae var. longisporum</name>
    <dbReference type="NCBI Taxonomy" id="100787"/>
    <lineage>
        <taxon>Eukaryota</taxon>
        <taxon>Fungi</taxon>
        <taxon>Dikarya</taxon>
        <taxon>Ascomycota</taxon>
        <taxon>Pezizomycotina</taxon>
        <taxon>Sordariomycetes</taxon>
        <taxon>Hypocreomycetidae</taxon>
        <taxon>Glomerellales</taxon>
        <taxon>Plectosphaerellaceae</taxon>
        <taxon>Verticillium</taxon>
    </lineage>
</organism>
<dbReference type="InterPro" id="IPR001148">
    <property type="entry name" value="CA_dom"/>
</dbReference>
<gene>
    <name evidence="9" type="ORF">BN1723_016481</name>
</gene>
<dbReference type="Proteomes" id="UP000045706">
    <property type="component" value="Unassembled WGS sequence"/>
</dbReference>
<dbReference type="Gene3D" id="3.10.200.10">
    <property type="entry name" value="Alpha carbonic anhydrase"/>
    <property type="match status" value="3"/>
</dbReference>
<dbReference type="PANTHER" id="PTHR18952">
    <property type="entry name" value="CARBONIC ANHYDRASE"/>
    <property type="match status" value="1"/>
</dbReference>